<evidence type="ECO:0000313" key="1">
    <source>
        <dbReference type="EMBL" id="KAJ2957405.1"/>
    </source>
</evidence>
<reference evidence="1" key="1">
    <citation type="submission" date="2022-08" db="EMBL/GenBank/DDBJ databases">
        <title>Genome Sequence of Pycnoporus sanguineus.</title>
        <authorList>
            <person name="Buettner E."/>
        </authorList>
    </citation>
    <scope>NUCLEOTIDE SEQUENCE</scope>
    <source>
        <strain evidence="1">CG-C14</strain>
    </source>
</reference>
<comment type="caution">
    <text evidence="1">The sequence shown here is derived from an EMBL/GenBank/DDBJ whole genome shotgun (WGS) entry which is preliminary data.</text>
</comment>
<organism evidence="1 2">
    <name type="scientific">Trametes sanguinea</name>
    <dbReference type="NCBI Taxonomy" id="158606"/>
    <lineage>
        <taxon>Eukaryota</taxon>
        <taxon>Fungi</taxon>
        <taxon>Dikarya</taxon>
        <taxon>Basidiomycota</taxon>
        <taxon>Agaricomycotina</taxon>
        <taxon>Agaricomycetes</taxon>
        <taxon>Polyporales</taxon>
        <taxon>Polyporaceae</taxon>
        <taxon>Trametes</taxon>
    </lineage>
</organism>
<evidence type="ECO:0000313" key="2">
    <source>
        <dbReference type="Proteomes" id="UP001144978"/>
    </source>
</evidence>
<proteinExistence type="predicted"/>
<protein>
    <submittedName>
        <fullName evidence="1">Uncharacterized protein</fullName>
    </submittedName>
</protein>
<dbReference type="EMBL" id="JANSHE010007684">
    <property type="protein sequence ID" value="KAJ2957405.1"/>
    <property type="molecule type" value="Genomic_DNA"/>
</dbReference>
<accession>A0ACC1MDD4</accession>
<gene>
    <name evidence="1" type="ORF">NUW54_g14600</name>
</gene>
<name>A0ACC1MDD4_9APHY</name>
<sequence>MYAVAYPTWLGSLRAETDWRGPFLSSIRIAVMIVVMRPPHAHRIDDTYLASRLQVLLVSHGGDPWPTISPRIRRVRRGLSDHARHYESLAERGLDVGYYGIFVDSIGSTALVVEDLGEDSPRSMSP</sequence>
<dbReference type="Proteomes" id="UP001144978">
    <property type="component" value="Unassembled WGS sequence"/>
</dbReference>
<keyword evidence="2" id="KW-1185">Reference proteome</keyword>